<protein>
    <submittedName>
        <fullName evidence="2">Uncharacterized protein</fullName>
    </submittedName>
</protein>
<dbReference type="SUPFAM" id="SSF51905">
    <property type="entry name" value="FAD/NAD(P)-binding domain"/>
    <property type="match status" value="1"/>
</dbReference>
<dbReference type="PANTHER" id="PTHR11552:SF147">
    <property type="entry name" value="CHOLINE DEHYDROGENASE, MITOCHONDRIAL"/>
    <property type="match status" value="1"/>
</dbReference>
<dbReference type="InterPro" id="IPR036188">
    <property type="entry name" value="FAD/NAD-bd_sf"/>
</dbReference>
<dbReference type="AlphaFoldDB" id="A0A317DIE7"/>
<evidence type="ECO:0000256" key="1">
    <source>
        <dbReference type="ARBA" id="ARBA00010790"/>
    </source>
</evidence>
<gene>
    <name evidence="2" type="ORF">DKT69_16650</name>
</gene>
<proteinExistence type="inferred from homology"/>
<name>A0A317DIE7_9ACTN</name>
<dbReference type="GO" id="GO:0050660">
    <property type="term" value="F:flavin adenine dinucleotide binding"/>
    <property type="evidence" value="ECO:0007669"/>
    <property type="project" value="InterPro"/>
</dbReference>
<comment type="similarity">
    <text evidence="1">Belongs to the GMC oxidoreductase family.</text>
</comment>
<comment type="caution">
    <text evidence="2">The sequence shown here is derived from an EMBL/GenBank/DDBJ whole genome shotgun (WGS) entry which is preliminary data.</text>
</comment>
<dbReference type="EMBL" id="QGKS01000235">
    <property type="protein sequence ID" value="PWR14411.1"/>
    <property type="molecule type" value="Genomic_DNA"/>
</dbReference>
<dbReference type="GO" id="GO:0016491">
    <property type="term" value="F:oxidoreductase activity"/>
    <property type="evidence" value="ECO:0007669"/>
    <property type="project" value="TreeGrafter"/>
</dbReference>
<reference evidence="2 3" key="1">
    <citation type="submission" date="2018-05" db="EMBL/GenBank/DDBJ databases">
        <title>Micromonosporas from Atacama Desert.</title>
        <authorList>
            <person name="Carro L."/>
            <person name="Golinska P."/>
            <person name="Klenk H.-P."/>
            <person name="Goodfellow M."/>
        </authorList>
    </citation>
    <scope>NUCLEOTIDE SEQUENCE [LARGE SCALE GENOMIC DNA]</scope>
    <source>
        <strain evidence="2 3">4G51</strain>
    </source>
</reference>
<dbReference type="PANTHER" id="PTHR11552">
    <property type="entry name" value="GLUCOSE-METHANOL-CHOLINE GMC OXIDOREDUCTASE"/>
    <property type="match status" value="1"/>
</dbReference>
<dbReference type="OrthoDB" id="9785276at2"/>
<organism evidence="2 3">
    <name type="scientific">Micromonospora sicca</name>
    <dbReference type="NCBI Taxonomy" id="2202420"/>
    <lineage>
        <taxon>Bacteria</taxon>
        <taxon>Bacillati</taxon>
        <taxon>Actinomycetota</taxon>
        <taxon>Actinomycetes</taxon>
        <taxon>Micromonosporales</taxon>
        <taxon>Micromonosporaceae</taxon>
        <taxon>Micromonospora</taxon>
    </lineage>
</organism>
<dbReference type="InterPro" id="IPR012132">
    <property type="entry name" value="GMC_OxRdtase"/>
</dbReference>
<dbReference type="Proteomes" id="UP000246050">
    <property type="component" value="Unassembled WGS sequence"/>
</dbReference>
<sequence>MVEDAFDYIVVGAGAAGAVLANRLTANPTVSVLLLEYGGRDRNPMLYVPKSLVNKGFRCVGGGRGGGS</sequence>
<accession>A0A317DIE7</accession>
<evidence type="ECO:0000313" key="2">
    <source>
        <dbReference type="EMBL" id="PWR14411.1"/>
    </source>
</evidence>
<evidence type="ECO:0000313" key="3">
    <source>
        <dbReference type="Proteomes" id="UP000246050"/>
    </source>
</evidence>
<dbReference type="Gene3D" id="3.50.50.60">
    <property type="entry name" value="FAD/NAD(P)-binding domain"/>
    <property type="match status" value="1"/>
</dbReference>
<dbReference type="Pfam" id="PF13450">
    <property type="entry name" value="NAD_binding_8"/>
    <property type="match status" value="1"/>
</dbReference>